<dbReference type="Pfam" id="PF00130">
    <property type="entry name" value="C1_1"/>
    <property type="match status" value="1"/>
</dbReference>
<keyword evidence="3" id="KW-0175">Coiled coil</keyword>
<sequence>MISSEASRNVLKHYAEIISYADDFSRGREVEILKLLDLLERVRVAWVDEQAENRRLRENVAYLEQEIESLKIDLKGSKEQIRDARAQIAALMSDKRSVEAELAEKQGKLDLVRETLKDVYGNFTAEKRNKLAFLDEMQIIHPEKSPREKIPKRSAEVRSRDIIDEDIDYDKTGETLDFTVDEEEESRLRNGKTYRRSQAAQLVRGAGYPGKRSKNGHLEITREEAEETPYKRTRDGSDTLITAETKVYVDAEGRRPSKAVVTVRRRSNRSISESNILQAVDREVMGQAEERTPLGTLHSRHGAVSTYDLRVTPMTRSWTNGGSIETRPHTFVRYRSILGDKCGVCNGWIGVGGRPARKCEDCGYCAHRSCIDRAPVPCVPRVQTPKTPGKQRPRLKDFCPSNPPRIPHLIVHCVVALERNHLDCEGIYRIPGSESQIHRLLEDFKNPRIQPKLGEHDTETITGCIKRFLKGLRDSLIPSTSWDEFVNAVTTNDLTALHKAIQELPAPNRDTLAYLCVHFQKVCDNSARNRMTPEALARCVAPTIVGCPPIRTTTIAQSGEEAEKQRMIMEALLRLPKTYWQKFYCGEYNGYREANVKTPSHAYAKQHDALLSPSRTGYTSADEVSILGPVHTPPAGQKPLLMPSSRRAKFFGDPF</sequence>
<accession>A0ABD6ED64</accession>
<dbReference type="GO" id="GO:0046872">
    <property type="term" value="F:metal ion binding"/>
    <property type="evidence" value="ECO:0007669"/>
    <property type="project" value="UniProtKB-KW"/>
</dbReference>
<evidence type="ECO:0000256" key="2">
    <source>
        <dbReference type="ARBA" id="ARBA00022833"/>
    </source>
</evidence>
<keyword evidence="2" id="KW-0862">Zinc</keyword>
<comment type="caution">
    <text evidence="6">The sequence shown here is derived from an EMBL/GenBank/DDBJ whole genome shotgun (WGS) entry which is preliminary data.</text>
</comment>
<dbReference type="Gene3D" id="3.30.60.20">
    <property type="match status" value="1"/>
</dbReference>
<dbReference type="InterPro" id="IPR002219">
    <property type="entry name" value="PKC_DAG/PE"/>
</dbReference>
<dbReference type="SMART" id="SM00324">
    <property type="entry name" value="RhoGAP"/>
    <property type="match status" value="1"/>
</dbReference>
<feature type="domain" description="Phorbol-ester/DAG-type" evidence="4">
    <location>
        <begin position="328"/>
        <end position="378"/>
    </location>
</feature>
<dbReference type="SUPFAM" id="SSF48350">
    <property type="entry name" value="GTPase activation domain, GAP"/>
    <property type="match status" value="1"/>
</dbReference>
<evidence type="ECO:0000313" key="7">
    <source>
        <dbReference type="Proteomes" id="UP001608902"/>
    </source>
</evidence>
<dbReference type="PROSITE" id="PS00479">
    <property type="entry name" value="ZF_DAG_PE_1"/>
    <property type="match status" value="1"/>
</dbReference>
<feature type="domain" description="Rho-GAP" evidence="5">
    <location>
        <begin position="393"/>
        <end position="580"/>
    </location>
</feature>
<dbReference type="InterPro" id="IPR046349">
    <property type="entry name" value="C1-like_sf"/>
</dbReference>
<dbReference type="Proteomes" id="UP001608902">
    <property type="component" value="Unassembled WGS sequence"/>
</dbReference>
<keyword evidence="7" id="KW-1185">Reference proteome</keyword>
<dbReference type="SUPFAM" id="SSF57889">
    <property type="entry name" value="Cysteine-rich domain"/>
    <property type="match status" value="1"/>
</dbReference>
<dbReference type="PROSITE" id="PS50238">
    <property type="entry name" value="RHOGAP"/>
    <property type="match status" value="1"/>
</dbReference>
<dbReference type="PROSITE" id="PS50081">
    <property type="entry name" value="ZF_DAG_PE_2"/>
    <property type="match status" value="1"/>
</dbReference>
<dbReference type="EMBL" id="JBGFUD010002439">
    <property type="protein sequence ID" value="MFH4977601.1"/>
    <property type="molecule type" value="Genomic_DNA"/>
</dbReference>
<evidence type="ECO:0000256" key="3">
    <source>
        <dbReference type="SAM" id="Coils"/>
    </source>
</evidence>
<dbReference type="PANTHER" id="PTHR46199">
    <property type="entry name" value="RAC GTPASE-ACTIVATING PROTEIN 1"/>
    <property type="match status" value="1"/>
</dbReference>
<keyword evidence="1" id="KW-0479">Metal-binding</keyword>
<dbReference type="CDD" id="cd20821">
    <property type="entry name" value="C1_MgcRacGAP"/>
    <property type="match status" value="1"/>
</dbReference>
<dbReference type="Pfam" id="PF00620">
    <property type="entry name" value="RhoGAP"/>
    <property type="match status" value="1"/>
</dbReference>
<evidence type="ECO:0008006" key="8">
    <source>
        <dbReference type="Google" id="ProtNLM"/>
    </source>
</evidence>
<organism evidence="6 7">
    <name type="scientific">Gnathostoma spinigerum</name>
    <dbReference type="NCBI Taxonomy" id="75299"/>
    <lineage>
        <taxon>Eukaryota</taxon>
        <taxon>Metazoa</taxon>
        <taxon>Ecdysozoa</taxon>
        <taxon>Nematoda</taxon>
        <taxon>Chromadorea</taxon>
        <taxon>Rhabditida</taxon>
        <taxon>Spirurina</taxon>
        <taxon>Gnathostomatomorpha</taxon>
        <taxon>Gnathostomatoidea</taxon>
        <taxon>Gnathostomatidae</taxon>
        <taxon>Gnathostoma</taxon>
    </lineage>
</organism>
<evidence type="ECO:0000259" key="5">
    <source>
        <dbReference type="PROSITE" id="PS50238"/>
    </source>
</evidence>
<protein>
    <recommendedName>
        <fullName evidence="8">Rac GTPase-activating protein 1</fullName>
    </recommendedName>
</protein>
<gene>
    <name evidence="6" type="ORF">AB6A40_004310</name>
</gene>
<dbReference type="AlphaFoldDB" id="A0ABD6ED64"/>
<evidence type="ECO:0000259" key="4">
    <source>
        <dbReference type="PROSITE" id="PS50081"/>
    </source>
</evidence>
<dbReference type="InterPro" id="IPR000198">
    <property type="entry name" value="RhoGAP_dom"/>
</dbReference>
<dbReference type="InterPro" id="IPR008936">
    <property type="entry name" value="Rho_GTPase_activation_prot"/>
</dbReference>
<reference evidence="6 7" key="1">
    <citation type="submission" date="2024-08" db="EMBL/GenBank/DDBJ databases">
        <title>Gnathostoma spinigerum genome.</title>
        <authorList>
            <person name="Gonzalez-Bertolin B."/>
            <person name="Monzon S."/>
            <person name="Zaballos A."/>
            <person name="Jimenez P."/>
            <person name="Dekumyoy P."/>
            <person name="Varona S."/>
            <person name="Cuesta I."/>
            <person name="Sumanam S."/>
            <person name="Adisakwattana P."/>
            <person name="Gasser R.B."/>
            <person name="Hernandez-Gonzalez A."/>
            <person name="Young N.D."/>
            <person name="Perteguer M.J."/>
        </authorList>
    </citation>
    <scope>NUCLEOTIDE SEQUENCE [LARGE SCALE GENOMIC DNA]</scope>
    <source>
        <strain evidence="6">AL3</strain>
        <tissue evidence="6">Liver</tissue>
    </source>
</reference>
<evidence type="ECO:0000256" key="1">
    <source>
        <dbReference type="ARBA" id="ARBA00022723"/>
    </source>
</evidence>
<dbReference type="PANTHER" id="PTHR46199:SF3">
    <property type="entry name" value="RAC GTPASE-ACTIVATING PROTEIN 1"/>
    <property type="match status" value="1"/>
</dbReference>
<dbReference type="Gene3D" id="1.10.555.10">
    <property type="entry name" value="Rho GTPase activation protein"/>
    <property type="match status" value="1"/>
</dbReference>
<dbReference type="SMART" id="SM00109">
    <property type="entry name" value="C1"/>
    <property type="match status" value="1"/>
</dbReference>
<name>A0ABD6ED64_9BILA</name>
<proteinExistence type="predicted"/>
<feature type="coiled-coil region" evidence="3">
    <location>
        <begin position="53"/>
        <end position="115"/>
    </location>
</feature>
<evidence type="ECO:0000313" key="6">
    <source>
        <dbReference type="EMBL" id="MFH4977601.1"/>
    </source>
</evidence>